<evidence type="ECO:0000313" key="2">
    <source>
        <dbReference type="Proteomes" id="UP000053237"/>
    </source>
</evidence>
<comment type="caution">
    <text evidence="1">The sequence shown here is derived from an EMBL/GenBank/DDBJ whole genome shotgun (WGS) entry which is preliminary data.</text>
</comment>
<accession>A0A024G5R5</accession>
<sequence length="64" mass="6724">MKMLVARALERLAAVLVGSFTVTITNELRIMAEASGSSAARAMRANGIPMNKVVRHTAGAVAKL</sequence>
<protein>
    <submittedName>
        <fullName evidence="1">Uncharacterized protein</fullName>
    </submittedName>
</protein>
<dbReference type="Proteomes" id="UP000053237">
    <property type="component" value="Unassembled WGS sequence"/>
</dbReference>
<reference evidence="1 2" key="1">
    <citation type="submission" date="2012-05" db="EMBL/GenBank/DDBJ databases">
        <title>Recombination and specialization in a pathogen metapopulation.</title>
        <authorList>
            <person name="Gardiner A."/>
            <person name="Kemen E."/>
            <person name="Schultz-Larsen T."/>
            <person name="MacLean D."/>
            <person name="Van Oosterhout C."/>
            <person name="Jones J.D.G."/>
        </authorList>
    </citation>
    <scope>NUCLEOTIDE SEQUENCE [LARGE SCALE GENOMIC DNA]</scope>
    <source>
        <strain evidence="1 2">Ac Nc2</strain>
    </source>
</reference>
<organism evidence="1 2">
    <name type="scientific">Albugo candida</name>
    <dbReference type="NCBI Taxonomy" id="65357"/>
    <lineage>
        <taxon>Eukaryota</taxon>
        <taxon>Sar</taxon>
        <taxon>Stramenopiles</taxon>
        <taxon>Oomycota</taxon>
        <taxon>Peronosporomycetes</taxon>
        <taxon>Albuginales</taxon>
        <taxon>Albuginaceae</taxon>
        <taxon>Albugo</taxon>
    </lineage>
</organism>
<name>A0A024G5R5_9STRA</name>
<dbReference type="AlphaFoldDB" id="A0A024G5R5"/>
<evidence type="ECO:0000313" key="1">
    <source>
        <dbReference type="EMBL" id="CCI41997.1"/>
    </source>
</evidence>
<gene>
    <name evidence="1" type="ORF">BN9_027810</name>
</gene>
<dbReference type="EMBL" id="CAIX01000028">
    <property type="protein sequence ID" value="CCI41997.1"/>
    <property type="molecule type" value="Genomic_DNA"/>
</dbReference>
<keyword evidence="2" id="KW-1185">Reference proteome</keyword>
<dbReference type="InParanoid" id="A0A024G5R5"/>
<proteinExistence type="predicted"/>